<dbReference type="EMBL" id="UGQE01000004">
    <property type="protein sequence ID" value="STZ14376.1"/>
    <property type="molecule type" value="Genomic_DNA"/>
</dbReference>
<dbReference type="EMBL" id="MUXU01000021">
    <property type="protein sequence ID" value="OOR91538.1"/>
    <property type="molecule type" value="Genomic_DNA"/>
</dbReference>
<name>A0A1T0A7G2_9GAMM</name>
<dbReference type="Proteomes" id="UP000190435">
    <property type="component" value="Unassembled WGS sequence"/>
</dbReference>
<dbReference type="STRING" id="34060.B0181_03005"/>
<organism evidence="2 4">
    <name type="scientific">Moraxella caviae</name>
    <dbReference type="NCBI Taxonomy" id="34060"/>
    <lineage>
        <taxon>Bacteria</taxon>
        <taxon>Pseudomonadati</taxon>
        <taxon>Pseudomonadota</taxon>
        <taxon>Gammaproteobacteria</taxon>
        <taxon>Moraxellales</taxon>
        <taxon>Moraxellaceae</taxon>
        <taxon>Moraxella</taxon>
    </lineage>
</organism>
<gene>
    <name evidence="2" type="ORF">B0181_03005</name>
    <name evidence="3" type="ORF">NCTC10293_01969</name>
</gene>
<evidence type="ECO:0000313" key="2">
    <source>
        <dbReference type="EMBL" id="OOR91538.1"/>
    </source>
</evidence>
<dbReference type="RefSeq" id="WP_078276002.1">
    <property type="nucleotide sequence ID" value="NZ_CAACXO010000051.1"/>
</dbReference>
<protein>
    <submittedName>
        <fullName evidence="2">Uncharacterized protein</fullName>
    </submittedName>
</protein>
<feature type="region of interest" description="Disordered" evidence="1">
    <location>
        <begin position="1"/>
        <end position="79"/>
    </location>
</feature>
<feature type="compositionally biased region" description="Polar residues" evidence="1">
    <location>
        <begin position="18"/>
        <end position="30"/>
    </location>
</feature>
<feature type="compositionally biased region" description="Basic and acidic residues" evidence="1">
    <location>
        <begin position="52"/>
        <end position="71"/>
    </location>
</feature>
<evidence type="ECO:0000313" key="4">
    <source>
        <dbReference type="Proteomes" id="UP000190435"/>
    </source>
</evidence>
<dbReference type="AlphaFoldDB" id="A0A1T0A7G2"/>
<evidence type="ECO:0000313" key="3">
    <source>
        <dbReference type="EMBL" id="STZ14376.1"/>
    </source>
</evidence>
<evidence type="ECO:0000313" key="5">
    <source>
        <dbReference type="Proteomes" id="UP000255279"/>
    </source>
</evidence>
<evidence type="ECO:0000256" key="1">
    <source>
        <dbReference type="SAM" id="MobiDB-lite"/>
    </source>
</evidence>
<keyword evidence="4" id="KW-1185">Reference proteome</keyword>
<accession>A0A1T0A7G2</accession>
<reference evidence="2 4" key="1">
    <citation type="submission" date="2017-02" db="EMBL/GenBank/DDBJ databases">
        <title>Draft genome sequence of Moraxella caviae CCUG 355 type strain.</title>
        <authorList>
            <person name="Engstrom-Jakobsson H."/>
            <person name="Salva-Serra F."/>
            <person name="Thorell K."/>
            <person name="Gonzales-Siles L."/>
            <person name="Karlsson R."/>
            <person name="Boulund F."/>
            <person name="Engstrand L."/>
            <person name="Moore E."/>
        </authorList>
    </citation>
    <scope>NUCLEOTIDE SEQUENCE [LARGE SCALE GENOMIC DNA]</scope>
    <source>
        <strain evidence="2 4">CCUG 355</strain>
    </source>
</reference>
<reference evidence="3 5" key="2">
    <citation type="submission" date="2018-06" db="EMBL/GenBank/DDBJ databases">
        <authorList>
            <consortium name="Pathogen Informatics"/>
            <person name="Doyle S."/>
        </authorList>
    </citation>
    <scope>NUCLEOTIDE SEQUENCE [LARGE SCALE GENOMIC DNA]</scope>
    <source>
        <strain evidence="3 5">NCTC10293</strain>
    </source>
</reference>
<proteinExistence type="predicted"/>
<sequence>MTTHHNSNNQTDNSNENLQHISPNGTQSYTEIPAQGDNVNCIADENSADIGRTADEKAPAEQEQDAPKKEVVVPVMPLL</sequence>
<dbReference type="Proteomes" id="UP000255279">
    <property type="component" value="Unassembled WGS sequence"/>
</dbReference>
<feature type="compositionally biased region" description="Low complexity" evidence="1">
    <location>
        <begin position="1"/>
        <end position="17"/>
    </location>
</feature>